<protein>
    <submittedName>
        <fullName evidence="2">Uncharacterized protein</fullName>
    </submittedName>
</protein>
<name>A0A078A9N1_STYLE</name>
<accession>A0A078A9N1</accession>
<feature type="compositionally biased region" description="Polar residues" evidence="1">
    <location>
        <begin position="462"/>
        <end position="479"/>
    </location>
</feature>
<evidence type="ECO:0000313" key="3">
    <source>
        <dbReference type="Proteomes" id="UP000039865"/>
    </source>
</evidence>
<reference evidence="2 3" key="1">
    <citation type="submission" date="2014-06" db="EMBL/GenBank/DDBJ databases">
        <authorList>
            <person name="Swart Estienne"/>
        </authorList>
    </citation>
    <scope>NUCLEOTIDE SEQUENCE [LARGE SCALE GENOMIC DNA]</scope>
    <source>
        <strain evidence="2 3">130c</strain>
    </source>
</reference>
<gene>
    <name evidence="2" type="primary">Contig12296.g13137</name>
    <name evidence="2" type="ORF">STYLEM_7566</name>
</gene>
<evidence type="ECO:0000313" key="2">
    <source>
        <dbReference type="EMBL" id="CDW78586.1"/>
    </source>
</evidence>
<evidence type="ECO:0000256" key="1">
    <source>
        <dbReference type="SAM" id="MobiDB-lite"/>
    </source>
</evidence>
<feature type="region of interest" description="Disordered" evidence="1">
    <location>
        <begin position="434"/>
        <end position="480"/>
    </location>
</feature>
<feature type="region of interest" description="Disordered" evidence="1">
    <location>
        <begin position="181"/>
        <end position="206"/>
    </location>
</feature>
<proteinExistence type="predicted"/>
<organism evidence="2 3">
    <name type="scientific">Stylonychia lemnae</name>
    <name type="common">Ciliate</name>
    <dbReference type="NCBI Taxonomy" id="5949"/>
    <lineage>
        <taxon>Eukaryota</taxon>
        <taxon>Sar</taxon>
        <taxon>Alveolata</taxon>
        <taxon>Ciliophora</taxon>
        <taxon>Intramacronucleata</taxon>
        <taxon>Spirotrichea</taxon>
        <taxon>Stichotrichia</taxon>
        <taxon>Sporadotrichida</taxon>
        <taxon>Oxytrichidae</taxon>
        <taxon>Stylonychinae</taxon>
        <taxon>Stylonychia</taxon>
    </lineage>
</organism>
<dbReference type="Proteomes" id="UP000039865">
    <property type="component" value="Unassembled WGS sequence"/>
</dbReference>
<dbReference type="EMBL" id="CCKQ01007227">
    <property type="protein sequence ID" value="CDW78586.1"/>
    <property type="molecule type" value="Genomic_DNA"/>
</dbReference>
<dbReference type="AlphaFoldDB" id="A0A078A9N1"/>
<keyword evidence="3" id="KW-1185">Reference proteome</keyword>
<sequence length="665" mass="74929">MGNGGSCCQSREKEAITIQSTDFLEKFKESKIQFKLINKQGKEEQEHSLKKQQFGTLRSNNLKLSAEKISNSSFDAYKDAAIGPGNDLKNMSFSNIDFNEDHYAFHAPNINEDYDEALNSKHEQMEENVMPDKDSLIKEQNQYIKLMDMSPKSAFGSKNITPVKNITLLKQQQQEVYNDVNEDSDRHSLIPQGKLSDPSKRFSARYNDNPRIKQTSVGGGSLVNDSFVSEMRKLNNQNDQSKSNIQLIQNQFGAKNALNGYQSARVTQKEKSNSRSPKKINVSVIKLDSVAKKEKYFRPSSSQLNENANNIKSSPMTITIDLFNSNNNSRPVSSQSNMIAFRQNPSLNRISYGNNLAQNKILGQTLHVHGKTQTILPRQTINNSRLMTGPNYLEASYVSGVSHGNGQRRTMNYDNISMRSYQPPSQTSYIQNKKLDESQDEQEPFQTKRKDLEDESMDSFKQEGQVNKPGQQKKNAQDNMSDEIDEIHESDFDEQVIDSESEDDEVIQDESNLDYESADDQALPHAKSYLMMSNFQESPEYRTLKGSIVDTDMNKQNQRVSTAFNYNATIQSYNSKNTNSNNKNSFTPLSQSIAGNIQGGSTMNSLDLKKKIGTNIKKQAVAGNKSLSNKFQTGVKNAYGAQLLNSKKIINTNISSTLTSTKKKR</sequence>
<dbReference type="InParanoid" id="A0A078A9N1"/>